<dbReference type="Pfam" id="PF24575">
    <property type="entry name" value="TPR_Slam"/>
    <property type="match status" value="1"/>
</dbReference>
<comment type="similarity">
    <text evidence="7">Belongs to the Slam family.</text>
</comment>
<protein>
    <recommendedName>
        <fullName evidence="13">Tetratricopeptide repeat-containing protein</fullName>
    </recommendedName>
</protein>
<dbReference type="Pfam" id="PF04575">
    <property type="entry name" value="SlipAM"/>
    <property type="match status" value="1"/>
</dbReference>
<feature type="region of interest" description="Disordered" evidence="8">
    <location>
        <begin position="36"/>
        <end position="68"/>
    </location>
</feature>
<reference evidence="11 12" key="1">
    <citation type="submission" date="2012-09" db="EMBL/GenBank/DDBJ databases">
        <title>Genome Sequence of alkane-degrading Bacterium Alcanivorax sp. 6-D-6.</title>
        <authorList>
            <person name="Lai Q."/>
            <person name="Shao Z."/>
        </authorList>
    </citation>
    <scope>NUCLEOTIDE SEQUENCE [LARGE SCALE GENOMIC DNA]</scope>
    <source>
        <strain evidence="11 12">6-D-6</strain>
    </source>
</reference>
<evidence type="ECO:0000259" key="10">
    <source>
        <dbReference type="Pfam" id="PF24575"/>
    </source>
</evidence>
<evidence type="ECO:0000259" key="9">
    <source>
        <dbReference type="Pfam" id="PF04575"/>
    </source>
</evidence>
<dbReference type="Proteomes" id="UP000771797">
    <property type="component" value="Unassembled WGS sequence"/>
</dbReference>
<dbReference type="SUPFAM" id="SSF48452">
    <property type="entry name" value="TPR-like"/>
    <property type="match status" value="1"/>
</dbReference>
<evidence type="ECO:0000256" key="5">
    <source>
        <dbReference type="ARBA" id="ARBA00023136"/>
    </source>
</evidence>
<organism evidence="11 12">
    <name type="scientific">Alcanivorax xiamenensis</name>
    <dbReference type="NCBI Taxonomy" id="1177156"/>
    <lineage>
        <taxon>Bacteria</taxon>
        <taxon>Pseudomonadati</taxon>
        <taxon>Pseudomonadota</taxon>
        <taxon>Gammaproteobacteria</taxon>
        <taxon>Oceanospirillales</taxon>
        <taxon>Alcanivoracaceae</taxon>
        <taxon>Alcanivorax</taxon>
    </lineage>
</organism>
<evidence type="ECO:0000313" key="12">
    <source>
        <dbReference type="Proteomes" id="UP000771797"/>
    </source>
</evidence>
<dbReference type="RefSeq" id="WP_159660179.1">
    <property type="nucleotide sequence ID" value="NZ_AQPF01000005.1"/>
</dbReference>
<keyword evidence="6" id="KW-0998">Cell outer membrane</keyword>
<evidence type="ECO:0000256" key="3">
    <source>
        <dbReference type="ARBA" id="ARBA00022692"/>
    </source>
</evidence>
<evidence type="ECO:0000256" key="6">
    <source>
        <dbReference type="ARBA" id="ARBA00023237"/>
    </source>
</evidence>
<comment type="caution">
    <text evidence="11">The sequence shown here is derived from an EMBL/GenBank/DDBJ whole genome shotgun (WGS) entry which is preliminary data.</text>
</comment>
<feature type="domain" description="Surface lipoprotein assembly modifier C-terminal" evidence="9">
    <location>
        <begin position="199"/>
        <end position="487"/>
    </location>
</feature>
<keyword evidence="12" id="KW-1185">Reference proteome</keyword>
<keyword evidence="5" id="KW-0472">Membrane</keyword>
<dbReference type="Gene3D" id="1.25.40.10">
    <property type="entry name" value="Tetratricopeptide repeat domain"/>
    <property type="match status" value="1"/>
</dbReference>
<evidence type="ECO:0000256" key="1">
    <source>
        <dbReference type="ARBA" id="ARBA00004571"/>
    </source>
</evidence>
<evidence type="ECO:0000256" key="7">
    <source>
        <dbReference type="ARBA" id="ARBA00023609"/>
    </source>
</evidence>
<dbReference type="InterPro" id="IPR011990">
    <property type="entry name" value="TPR-like_helical_dom_sf"/>
</dbReference>
<proteinExistence type="inferred from homology"/>
<dbReference type="EMBL" id="AQPF01000005">
    <property type="protein sequence ID" value="KAF0807143.1"/>
    <property type="molecule type" value="Genomic_DNA"/>
</dbReference>
<feature type="domain" description="Surface lipoprotein assembly modifier N-terminal TPR repeats region" evidence="10">
    <location>
        <begin position="79"/>
        <end position="168"/>
    </location>
</feature>
<feature type="compositionally biased region" description="Basic and acidic residues" evidence="8">
    <location>
        <begin position="40"/>
        <end position="49"/>
    </location>
</feature>
<name>A0ABQ6YB34_9GAMM</name>
<gene>
    <name evidence="11" type="ORF">A6D6_01142</name>
</gene>
<accession>A0ABQ6YB34</accession>
<keyword evidence="4" id="KW-0732">Signal</keyword>
<sequence>MTVPGSLFVRGLIVLLLVFVRLNAEAQQDTADRLWQGSERQWRQQKEEAEPAPLEQQEQGPEGQAPVIDLPPGLKLQQLLFAILNAVNRRDWDAAERWLRLYASIPQHDPALFDFVEAGRAADQGRYREAVAGYKKVLESNPGFTRGRLDLARALYADNRLRDAETSFRALRDMPLPEQVLDHIDDYLGALAQRRRPRLSLSLSAVREDNVNRASTVVDACALVFHGACLANRPGKEISASGAYFEGTLNKLWSLPGNHSVLLRSINYGNEYRHGDDYDNLVSTTYLGYQYANARARFQLLPLFEYDREGGRDIYQAFGVRAVLARQWRQRTELELSYEHKERDFSSALDSLEGDSRRLSVFANHALRRDLVIYGGLIMHDSDARLDMFAYRERIARFGVYKAVADLATVNLSYSYRKKVAKGRHAVFARRQRDHEGSVYLNITLPRLAWHGVTPALSYEYRDNRSSIAHVYRYKKSRVTFGLNKIF</sequence>
<evidence type="ECO:0000313" key="11">
    <source>
        <dbReference type="EMBL" id="KAF0807143.1"/>
    </source>
</evidence>
<evidence type="ECO:0000256" key="2">
    <source>
        <dbReference type="ARBA" id="ARBA00022452"/>
    </source>
</evidence>
<feature type="compositionally biased region" description="Low complexity" evidence="8">
    <location>
        <begin position="51"/>
        <end position="66"/>
    </location>
</feature>
<comment type="subcellular location">
    <subcellularLocation>
        <location evidence="1">Cell outer membrane</location>
        <topology evidence="1">Multi-pass membrane protein</topology>
    </subcellularLocation>
</comment>
<evidence type="ECO:0008006" key="13">
    <source>
        <dbReference type="Google" id="ProtNLM"/>
    </source>
</evidence>
<keyword evidence="3" id="KW-0812">Transmembrane</keyword>
<keyword evidence="2" id="KW-1134">Transmembrane beta strand</keyword>
<evidence type="ECO:0000256" key="4">
    <source>
        <dbReference type="ARBA" id="ARBA00022729"/>
    </source>
</evidence>
<evidence type="ECO:0000256" key="8">
    <source>
        <dbReference type="SAM" id="MobiDB-lite"/>
    </source>
</evidence>
<dbReference type="InterPro" id="IPR007655">
    <property type="entry name" value="Slam_C"/>
</dbReference>
<dbReference type="InterPro" id="IPR057556">
    <property type="entry name" value="TPR_Slam"/>
</dbReference>